<proteinExistence type="predicted"/>
<accession>A0A3N4K3N0</accession>
<dbReference type="EMBL" id="ML120359">
    <property type="protein sequence ID" value="RPB04128.1"/>
    <property type="molecule type" value="Genomic_DNA"/>
</dbReference>
<name>A0A3N4K3N0_9PEZI</name>
<protein>
    <submittedName>
        <fullName evidence="2">Uncharacterized protein</fullName>
    </submittedName>
</protein>
<keyword evidence="1" id="KW-0732">Signal</keyword>
<feature type="chain" id="PRO_5018120216" evidence="1">
    <location>
        <begin position="16"/>
        <end position="59"/>
    </location>
</feature>
<evidence type="ECO:0000313" key="3">
    <source>
        <dbReference type="Proteomes" id="UP000276215"/>
    </source>
</evidence>
<dbReference type="AlphaFoldDB" id="A0A3N4K3N0"/>
<gene>
    <name evidence="2" type="ORF">L873DRAFT_1799574</name>
</gene>
<reference evidence="2 3" key="1">
    <citation type="journal article" date="2018" name="Nat. Ecol. Evol.">
        <title>Pezizomycetes genomes reveal the molecular basis of ectomycorrhizal truffle lifestyle.</title>
        <authorList>
            <person name="Murat C."/>
            <person name="Payen T."/>
            <person name="Noel B."/>
            <person name="Kuo A."/>
            <person name="Morin E."/>
            <person name="Chen J."/>
            <person name="Kohler A."/>
            <person name="Krizsan K."/>
            <person name="Balestrini R."/>
            <person name="Da Silva C."/>
            <person name="Montanini B."/>
            <person name="Hainaut M."/>
            <person name="Levati E."/>
            <person name="Barry K.W."/>
            <person name="Belfiori B."/>
            <person name="Cichocki N."/>
            <person name="Clum A."/>
            <person name="Dockter R.B."/>
            <person name="Fauchery L."/>
            <person name="Guy J."/>
            <person name="Iotti M."/>
            <person name="Le Tacon F."/>
            <person name="Lindquist E.A."/>
            <person name="Lipzen A."/>
            <person name="Malagnac F."/>
            <person name="Mello A."/>
            <person name="Molinier V."/>
            <person name="Miyauchi S."/>
            <person name="Poulain J."/>
            <person name="Riccioni C."/>
            <person name="Rubini A."/>
            <person name="Sitrit Y."/>
            <person name="Splivallo R."/>
            <person name="Traeger S."/>
            <person name="Wang M."/>
            <person name="Zifcakova L."/>
            <person name="Wipf D."/>
            <person name="Zambonelli A."/>
            <person name="Paolocci F."/>
            <person name="Nowrousian M."/>
            <person name="Ottonello S."/>
            <person name="Baldrian P."/>
            <person name="Spatafora J.W."/>
            <person name="Henrissat B."/>
            <person name="Nagy L.G."/>
            <person name="Aury J.M."/>
            <person name="Wincker P."/>
            <person name="Grigoriev I.V."/>
            <person name="Bonfante P."/>
            <person name="Martin F.M."/>
        </authorList>
    </citation>
    <scope>NUCLEOTIDE SEQUENCE [LARGE SCALE GENOMIC DNA]</scope>
    <source>
        <strain evidence="2 3">120613-1</strain>
    </source>
</reference>
<evidence type="ECO:0000256" key="1">
    <source>
        <dbReference type="SAM" id="SignalP"/>
    </source>
</evidence>
<sequence length="59" mass="6713">MIIIFILCQLQSHLAVPELTEPDSSLSHRNSASSSEMYIKVPVEPENKDIRIRMICEAQ</sequence>
<evidence type="ECO:0000313" key="2">
    <source>
        <dbReference type="EMBL" id="RPB04128.1"/>
    </source>
</evidence>
<organism evidence="2 3">
    <name type="scientific">Choiromyces venosus 120613-1</name>
    <dbReference type="NCBI Taxonomy" id="1336337"/>
    <lineage>
        <taxon>Eukaryota</taxon>
        <taxon>Fungi</taxon>
        <taxon>Dikarya</taxon>
        <taxon>Ascomycota</taxon>
        <taxon>Pezizomycotina</taxon>
        <taxon>Pezizomycetes</taxon>
        <taxon>Pezizales</taxon>
        <taxon>Tuberaceae</taxon>
        <taxon>Choiromyces</taxon>
    </lineage>
</organism>
<keyword evidence="3" id="KW-1185">Reference proteome</keyword>
<feature type="signal peptide" evidence="1">
    <location>
        <begin position="1"/>
        <end position="15"/>
    </location>
</feature>
<dbReference type="Proteomes" id="UP000276215">
    <property type="component" value="Unassembled WGS sequence"/>
</dbReference>